<dbReference type="InterPro" id="IPR016039">
    <property type="entry name" value="Thiolase-like"/>
</dbReference>
<feature type="domain" description="Carrier" evidence="5">
    <location>
        <begin position="94"/>
        <end position="169"/>
    </location>
</feature>
<keyword evidence="1" id="KW-0596">Phosphopantetheine</keyword>
<evidence type="ECO:0000259" key="6">
    <source>
        <dbReference type="PROSITE" id="PS52004"/>
    </source>
</evidence>
<evidence type="ECO:0000313" key="7">
    <source>
        <dbReference type="EMBL" id="MBL1121136.1"/>
    </source>
</evidence>
<dbReference type="CDD" id="cd00833">
    <property type="entry name" value="PKS"/>
    <property type="match status" value="1"/>
</dbReference>
<dbReference type="InterPro" id="IPR036736">
    <property type="entry name" value="ACP-like_sf"/>
</dbReference>
<keyword evidence="4" id="KW-0511">Multifunctional enzyme</keyword>
<dbReference type="InterPro" id="IPR009081">
    <property type="entry name" value="PP-bd_ACP"/>
</dbReference>
<dbReference type="InterPro" id="IPR018201">
    <property type="entry name" value="Ketoacyl_synth_AS"/>
</dbReference>
<dbReference type="PANTHER" id="PTHR43775:SF51">
    <property type="entry name" value="INACTIVE PHENOLPHTHIOCEROL SYNTHESIS POLYKETIDE SYNTHASE TYPE I PKS1-RELATED"/>
    <property type="match status" value="1"/>
</dbReference>
<keyword evidence="3" id="KW-0808">Transferase</keyword>
<accession>A0ABS1QAZ7</accession>
<dbReference type="SMART" id="SM00823">
    <property type="entry name" value="PKS_PP"/>
    <property type="match status" value="1"/>
</dbReference>
<dbReference type="PROSITE" id="PS00606">
    <property type="entry name" value="KS3_1"/>
    <property type="match status" value="1"/>
</dbReference>
<proteinExistence type="predicted"/>
<protein>
    <submittedName>
        <fullName evidence="7">Beta-ketoacyl synthase</fullName>
    </submittedName>
</protein>
<evidence type="ECO:0000259" key="5">
    <source>
        <dbReference type="PROSITE" id="PS50075"/>
    </source>
</evidence>
<feature type="non-terminal residue" evidence="7">
    <location>
        <position position="418"/>
    </location>
</feature>
<reference evidence="7 8" key="1">
    <citation type="submission" date="2021-01" db="EMBL/GenBank/DDBJ databases">
        <title>WGS of actinomycetes isolated from Thailand.</title>
        <authorList>
            <person name="Thawai C."/>
        </authorList>
    </citation>
    <scope>NUCLEOTIDE SEQUENCE [LARGE SCALE GENOMIC DNA]</scope>
    <source>
        <strain evidence="7 8">CA3R110</strain>
    </source>
</reference>
<dbReference type="SMART" id="SM01294">
    <property type="entry name" value="PKS_PP_betabranch"/>
    <property type="match status" value="1"/>
</dbReference>
<dbReference type="Pfam" id="PF00109">
    <property type="entry name" value="ketoacyl-synt"/>
    <property type="match status" value="1"/>
</dbReference>
<dbReference type="Gene3D" id="3.40.47.10">
    <property type="match status" value="1"/>
</dbReference>
<keyword evidence="8" id="KW-1185">Reference proteome</keyword>
<evidence type="ECO:0000256" key="4">
    <source>
        <dbReference type="ARBA" id="ARBA00023268"/>
    </source>
</evidence>
<dbReference type="SUPFAM" id="SSF53901">
    <property type="entry name" value="Thiolase-like"/>
    <property type="match status" value="1"/>
</dbReference>
<gene>
    <name evidence="7" type="ORF">JK364_54305</name>
</gene>
<evidence type="ECO:0000256" key="1">
    <source>
        <dbReference type="ARBA" id="ARBA00022450"/>
    </source>
</evidence>
<evidence type="ECO:0000313" key="8">
    <source>
        <dbReference type="Proteomes" id="UP000621510"/>
    </source>
</evidence>
<dbReference type="InterPro" id="IPR020806">
    <property type="entry name" value="PKS_PP-bd"/>
</dbReference>
<evidence type="ECO:0000256" key="2">
    <source>
        <dbReference type="ARBA" id="ARBA00022553"/>
    </source>
</evidence>
<dbReference type="EMBL" id="JAERRG010000153">
    <property type="protein sequence ID" value="MBL1121136.1"/>
    <property type="molecule type" value="Genomic_DNA"/>
</dbReference>
<dbReference type="PROSITE" id="PS50075">
    <property type="entry name" value="CARRIER"/>
    <property type="match status" value="1"/>
</dbReference>
<dbReference type="SUPFAM" id="SSF47336">
    <property type="entry name" value="ACP-like"/>
    <property type="match status" value="1"/>
</dbReference>
<dbReference type="PANTHER" id="PTHR43775">
    <property type="entry name" value="FATTY ACID SYNTHASE"/>
    <property type="match status" value="1"/>
</dbReference>
<organism evidence="7 8">
    <name type="scientific">Streptomyces endocoffeicus</name>
    <dbReference type="NCBI Taxonomy" id="2898945"/>
    <lineage>
        <taxon>Bacteria</taxon>
        <taxon>Bacillati</taxon>
        <taxon>Actinomycetota</taxon>
        <taxon>Actinomycetes</taxon>
        <taxon>Kitasatosporales</taxon>
        <taxon>Streptomycetaceae</taxon>
        <taxon>Streptomyces</taxon>
    </lineage>
</organism>
<keyword evidence="2" id="KW-0597">Phosphoprotein</keyword>
<comment type="caution">
    <text evidence="7">The sequence shown here is derived from an EMBL/GenBank/DDBJ whole genome shotgun (WGS) entry which is preliminary data.</text>
</comment>
<feature type="domain" description="Ketosynthase family 3 (KS3)" evidence="6">
    <location>
        <begin position="188"/>
        <end position="418"/>
    </location>
</feature>
<dbReference type="Proteomes" id="UP000621510">
    <property type="component" value="Unassembled WGS sequence"/>
</dbReference>
<dbReference type="InterPro" id="IPR050091">
    <property type="entry name" value="PKS_NRPS_Biosynth_Enz"/>
</dbReference>
<dbReference type="Gene3D" id="3.40.50.720">
    <property type="entry name" value="NAD(P)-binding Rossmann-like Domain"/>
    <property type="match status" value="1"/>
</dbReference>
<sequence>DISDTDLTRISQAGMSALTADEGLSLLDVALATDEPGLVPAKLDIGTLRAQGDSMPEVFRVLVPTIRRRRAGTGAGSDLLRRRLAALPAAEWEPALLDLVLGQVALVLRFSSSEALEPERAFKELGFDSLTAVQFRNKVNEVTGLRLPATLVFDHPTPRALARYLLDEVSGFQHGAASPGAPAGPVDDEPIAIVGMACHYPGGIGSPEDLWTVVRDELDVVSGLPADRGWDLNRLVDPSGTRPDTSYTDQGGFLYDAADFDAGFFGISPNEALMMDPQQRLLLETSWEVLERAGIDPASLKGSATGVFAGMAFHDYAYNNSTGSIASGRISYVMGLEGPAVTVDTACSSSLVAMHLAAQALRSGDCSLALAGGVAVMATPTMFIEFSRQRGLAPDGRCKAFADAADGTGWAEGVGMLL</sequence>
<name>A0ABS1QAZ7_9ACTN</name>
<dbReference type="PROSITE" id="PS52004">
    <property type="entry name" value="KS3_2"/>
    <property type="match status" value="1"/>
</dbReference>
<feature type="non-terminal residue" evidence="7">
    <location>
        <position position="1"/>
    </location>
</feature>
<dbReference type="Gene3D" id="1.10.1200.10">
    <property type="entry name" value="ACP-like"/>
    <property type="match status" value="1"/>
</dbReference>
<dbReference type="InterPro" id="IPR020841">
    <property type="entry name" value="PKS_Beta-ketoAc_synthase_dom"/>
</dbReference>
<dbReference type="Pfam" id="PF00550">
    <property type="entry name" value="PP-binding"/>
    <property type="match status" value="1"/>
</dbReference>
<dbReference type="SMART" id="SM00825">
    <property type="entry name" value="PKS_KS"/>
    <property type="match status" value="1"/>
</dbReference>
<dbReference type="InterPro" id="IPR014030">
    <property type="entry name" value="Ketoacyl_synth_N"/>
</dbReference>
<evidence type="ECO:0000256" key="3">
    <source>
        <dbReference type="ARBA" id="ARBA00022679"/>
    </source>
</evidence>